<gene>
    <name evidence="1" type="ORF">EAH68_04450</name>
</gene>
<dbReference type="Proteomes" id="UP000274907">
    <property type="component" value="Unassembled WGS sequence"/>
</dbReference>
<sequence>MSGFFLDHAGALDALQRLVADGEEQHTRHLSTRPALPASAAGRDFADRGAAIAAMLQRVHDTGTERIDAVRTTAQAAAAQVRVLRDVDTQLATELRGGL</sequence>
<reference evidence="1 2" key="1">
    <citation type="submission" date="2018-12" db="EMBL/GenBank/DDBJ databases">
        <title>YIM 101343 draft genome.</title>
        <authorList>
            <person name="Chen X."/>
        </authorList>
    </citation>
    <scope>NUCLEOTIDE SEQUENCE [LARGE SCALE GENOMIC DNA]</scope>
    <source>
        <strain evidence="1 2">YIM 101343</strain>
    </source>
</reference>
<name>A0A3S0HHW8_9CORY</name>
<evidence type="ECO:0000313" key="2">
    <source>
        <dbReference type="Proteomes" id="UP000274907"/>
    </source>
</evidence>
<protein>
    <submittedName>
        <fullName evidence="1">Uncharacterized protein</fullName>
    </submittedName>
</protein>
<dbReference type="AlphaFoldDB" id="A0A3S0HHW8"/>
<proteinExistence type="predicted"/>
<comment type="caution">
    <text evidence="1">The sequence shown here is derived from an EMBL/GenBank/DDBJ whole genome shotgun (WGS) entry which is preliminary data.</text>
</comment>
<keyword evidence="2" id="KW-1185">Reference proteome</keyword>
<evidence type="ECO:0000313" key="1">
    <source>
        <dbReference type="EMBL" id="RSZ64256.1"/>
    </source>
</evidence>
<dbReference type="RefSeq" id="WP_126120129.1">
    <property type="nucleotide sequence ID" value="NZ_RXHJ01000005.1"/>
</dbReference>
<dbReference type="EMBL" id="RXHJ01000005">
    <property type="protein sequence ID" value="RSZ64256.1"/>
    <property type="molecule type" value="Genomic_DNA"/>
</dbReference>
<organism evidence="1 2">
    <name type="scientific">Corynebacterium hylobatis</name>
    <dbReference type="NCBI Taxonomy" id="1859290"/>
    <lineage>
        <taxon>Bacteria</taxon>
        <taxon>Bacillati</taxon>
        <taxon>Actinomycetota</taxon>
        <taxon>Actinomycetes</taxon>
        <taxon>Mycobacteriales</taxon>
        <taxon>Corynebacteriaceae</taxon>
        <taxon>Corynebacterium</taxon>
    </lineage>
</organism>
<dbReference type="OrthoDB" id="4411532at2"/>
<accession>A0A3S0HHW8</accession>